<organism evidence="2 3">
    <name type="scientific">Streptomyces osmaniensis</name>
    <dbReference type="NCBI Taxonomy" id="593134"/>
    <lineage>
        <taxon>Bacteria</taxon>
        <taxon>Bacillati</taxon>
        <taxon>Actinomycetota</taxon>
        <taxon>Actinomycetes</taxon>
        <taxon>Kitasatosporales</taxon>
        <taxon>Streptomycetaceae</taxon>
        <taxon>Streptomyces</taxon>
    </lineage>
</organism>
<keyword evidence="1" id="KW-0472">Membrane</keyword>
<comment type="caution">
    <text evidence="2">The sequence shown here is derived from an EMBL/GenBank/DDBJ whole genome shotgun (WGS) entry which is preliminary data.</text>
</comment>
<keyword evidence="3" id="KW-1185">Reference proteome</keyword>
<sequence length="97" mass="10210">MTAMPEAPASEAPARDPLKTLWASPFCFITAAFVAFNVFGDEGVGWSLMAAGLLGPLVALVRGAVRRERPDSFVIVPLGGVALFTVLFGINSGFPWA</sequence>
<feature type="transmembrane region" description="Helical" evidence="1">
    <location>
        <begin position="21"/>
        <end position="40"/>
    </location>
</feature>
<name>A0ABP6XUB2_9ACTN</name>
<dbReference type="Proteomes" id="UP001500707">
    <property type="component" value="Unassembled WGS sequence"/>
</dbReference>
<dbReference type="EMBL" id="BAABCE010000012">
    <property type="protein sequence ID" value="GAA3571783.1"/>
    <property type="molecule type" value="Genomic_DNA"/>
</dbReference>
<keyword evidence="1" id="KW-1133">Transmembrane helix</keyword>
<proteinExistence type="predicted"/>
<reference evidence="3" key="1">
    <citation type="journal article" date="2019" name="Int. J. Syst. Evol. Microbiol.">
        <title>The Global Catalogue of Microorganisms (GCM) 10K type strain sequencing project: providing services to taxonomists for standard genome sequencing and annotation.</title>
        <authorList>
            <consortium name="The Broad Institute Genomics Platform"/>
            <consortium name="The Broad Institute Genome Sequencing Center for Infectious Disease"/>
            <person name="Wu L."/>
            <person name="Ma J."/>
        </authorList>
    </citation>
    <scope>NUCLEOTIDE SEQUENCE [LARGE SCALE GENOMIC DNA]</scope>
    <source>
        <strain evidence="3">JCM 17656</strain>
    </source>
</reference>
<keyword evidence="1" id="KW-0812">Transmembrane</keyword>
<evidence type="ECO:0000313" key="3">
    <source>
        <dbReference type="Proteomes" id="UP001500707"/>
    </source>
</evidence>
<feature type="transmembrane region" description="Helical" evidence="1">
    <location>
        <begin position="46"/>
        <end position="65"/>
    </location>
</feature>
<accession>A0ABP6XUB2</accession>
<evidence type="ECO:0000256" key="1">
    <source>
        <dbReference type="SAM" id="Phobius"/>
    </source>
</evidence>
<protein>
    <submittedName>
        <fullName evidence="2">Uncharacterized protein</fullName>
    </submittedName>
</protein>
<gene>
    <name evidence="2" type="ORF">GCM10022295_62060</name>
</gene>
<evidence type="ECO:0000313" key="2">
    <source>
        <dbReference type="EMBL" id="GAA3571783.1"/>
    </source>
</evidence>
<dbReference type="RefSeq" id="WP_346184488.1">
    <property type="nucleotide sequence ID" value="NZ_BAABCE010000012.1"/>
</dbReference>
<feature type="transmembrane region" description="Helical" evidence="1">
    <location>
        <begin position="72"/>
        <end position="94"/>
    </location>
</feature>